<dbReference type="InterPro" id="IPR003591">
    <property type="entry name" value="Leu-rich_rpt_typical-subtyp"/>
</dbReference>
<protein>
    <recommendedName>
        <fullName evidence="2">RING-type E3 ubiquitin transferase</fullName>
        <ecNumber evidence="2">2.3.2.27</ecNumber>
    </recommendedName>
</protein>
<dbReference type="EC" id="2.3.2.27" evidence="2"/>
<dbReference type="Pfam" id="PF20178">
    <property type="entry name" value="ToxA_N"/>
    <property type="match status" value="1"/>
</dbReference>
<accession>A0A1V2KDY3</accession>
<name>A0A1V2KDY3_PSECE</name>
<dbReference type="GO" id="GO:0061630">
    <property type="term" value="F:ubiquitin protein ligase activity"/>
    <property type="evidence" value="ECO:0007669"/>
    <property type="project" value="UniProtKB-EC"/>
</dbReference>
<dbReference type="PANTHER" id="PTHR45712:SF22">
    <property type="entry name" value="INSULIN-LIKE GROWTH FACTOR-BINDING PROTEIN COMPLEX ACID LABILE SUBUNIT"/>
    <property type="match status" value="1"/>
</dbReference>
<evidence type="ECO:0000256" key="7">
    <source>
        <dbReference type="SAM" id="MobiDB-lite"/>
    </source>
</evidence>
<dbReference type="PROSITE" id="PS52053">
    <property type="entry name" value="NEL"/>
    <property type="match status" value="1"/>
</dbReference>
<evidence type="ECO:0000256" key="6">
    <source>
        <dbReference type="PROSITE-ProRule" id="PRU01398"/>
    </source>
</evidence>
<reference evidence="9 10" key="1">
    <citation type="submission" date="2016-10" db="EMBL/GenBank/DDBJ databases">
        <title>Pseudomonas lactis sp. nov. and Pseudomonas paralactis sp. nov., isolated from bovine raw milk.</title>
        <authorList>
            <person name="Von Neubeck M."/>
            <person name="Huptas C."/>
            <person name="Glueck C."/>
            <person name="Krewinkel M."/>
            <person name="Stoeckel M."/>
            <person name="Stressler T."/>
            <person name="Fischer L."/>
            <person name="Hinrichs J."/>
            <person name="Scherer S."/>
            <person name="Wenning M."/>
        </authorList>
    </citation>
    <scope>NUCLEOTIDE SEQUENCE [LARGE SCALE GENOMIC DNA]</scope>
    <source>
        <strain evidence="9 10">DSM 17516</strain>
    </source>
</reference>
<gene>
    <name evidence="9" type="ORF">BLL36_10325</name>
</gene>
<evidence type="ECO:0000256" key="4">
    <source>
        <dbReference type="ARBA" id="ARBA00022737"/>
    </source>
</evidence>
<evidence type="ECO:0000256" key="3">
    <source>
        <dbReference type="ARBA" id="ARBA00022614"/>
    </source>
</evidence>
<dbReference type="InterPro" id="IPR032675">
    <property type="entry name" value="LRR_dom_sf"/>
</dbReference>
<keyword evidence="6" id="KW-1035">Host cytoplasm</keyword>
<dbReference type="OrthoDB" id="1467561at2"/>
<dbReference type="InterPro" id="IPR050333">
    <property type="entry name" value="SLRP"/>
</dbReference>
<dbReference type="RefSeq" id="WP_076951362.1">
    <property type="nucleotide sequence ID" value="NZ_MNPW01000004.1"/>
</dbReference>
<dbReference type="EMBL" id="MNPW01000004">
    <property type="protein sequence ID" value="ONH55286.1"/>
    <property type="molecule type" value="Genomic_DNA"/>
</dbReference>
<organism evidence="9 10">
    <name type="scientific">Pseudomonas cedrina subsp. cedrina</name>
    <dbReference type="NCBI Taxonomy" id="76762"/>
    <lineage>
        <taxon>Bacteria</taxon>
        <taxon>Pseudomonadati</taxon>
        <taxon>Pseudomonadota</taxon>
        <taxon>Gammaproteobacteria</taxon>
        <taxon>Pseudomonadales</taxon>
        <taxon>Pseudomonadaceae</taxon>
        <taxon>Pseudomonas</taxon>
    </lineage>
</organism>
<keyword evidence="3" id="KW-0433">Leucine-rich repeat</keyword>
<keyword evidence="5" id="KW-0843">Virulence</keyword>
<evidence type="ECO:0000259" key="8">
    <source>
        <dbReference type="PROSITE" id="PS52053"/>
    </source>
</evidence>
<proteinExistence type="inferred from homology"/>
<keyword evidence="4" id="KW-0677">Repeat</keyword>
<dbReference type="Gene3D" id="3.80.10.10">
    <property type="entry name" value="Ribonuclease Inhibitor"/>
    <property type="match status" value="1"/>
</dbReference>
<evidence type="ECO:0000313" key="9">
    <source>
        <dbReference type="EMBL" id="ONH55286.1"/>
    </source>
</evidence>
<comment type="similarity">
    <text evidence="6">Belongs to the LRR-containing bacterial E3 ligase family.</text>
</comment>
<evidence type="ECO:0000256" key="5">
    <source>
        <dbReference type="ARBA" id="ARBA00023026"/>
    </source>
</evidence>
<feature type="active site" description="Glycyl thioester intermediate" evidence="6">
    <location>
        <position position="1347"/>
    </location>
</feature>
<feature type="domain" description="NEL" evidence="8">
    <location>
        <begin position="1251"/>
        <end position="1603"/>
    </location>
</feature>
<dbReference type="PANTHER" id="PTHR45712">
    <property type="entry name" value="AGAP008170-PA"/>
    <property type="match status" value="1"/>
</dbReference>
<dbReference type="Pfam" id="PF14496">
    <property type="entry name" value="NEL"/>
    <property type="match status" value="1"/>
</dbReference>
<keyword evidence="6" id="KW-0964">Secreted</keyword>
<dbReference type="SMART" id="SM00369">
    <property type="entry name" value="LRR_TYP"/>
    <property type="match status" value="3"/>
</dbReference>
<keyword evidence="6" id="KW-0832">Ubl conjugation</keyword>
<keyword evidence="6" id="KW-0808">Transferase</keyword>
<keyword evidence="6" id="KW-0833">Ubl conjugation pathway</keyword>
<sequence>MSKGPHYPLIQRSLPDWLRAAHWPRARALSRTPLTRLPEFIGAGPQAPLKLANARAWATQNSVDLRLKDLQDLRAFARPLLTQTIKERHGLDLDVDAVHLFLHTERGLILKGTSSHTVSLLGAALHNFGRHQKHTDSSSYISKPDARGHFMIEPLKGRMSIAQFAQLCRELDLGGRYQTLLKQHLLPTDALARQALQAEVIASQQAALDRAAHLALLKRDIDAPTFALVQLILQGKPVVMHCYRLSLRGALLTGILLIAANLESASTPVPILAYIPNDPQGALKHYADSHAFMNALNEKLRDADYQRFFSQFVDQSQRGHFFSARAMPTPFAAERIDADLWPYLYQRSLDKILNDAQELAVPTQLADKREFWAWWDNFSRIVTQIFDAALFVATPFVPFLGELTLAYTAYQLLDEVVEGVVDLAQGHALEAARHLVEVVEDVVQLGAFGLGGQLARSAFVDQLKAVDMQGRTRLWNPDPRPYRQPEVNLAPGSTPDERGLHTHQGQTLLPVDEHYYAVEHDPAADSYRIRHPLRADAYAPPLLYNDNPRAWSDRQLLRSLGDFSQAQSEQILAISGTDYGVLRAARADNTTPALVEHSVKRFNLNQQAHHLPERLRGGQAVDEDTYWSPHMARELPGWPTNRAIEVYDSPEMNGDCLRYGEDAAEHVLKISHQDLNLGQLPERLVGFLDDTQLQEVLGEIGEDDPVDALRNRLADNLAGRRAAVFDYLYRHSEEGLDTAALRVRQAVGELPKTLARQVIAQARPAELANIERHVPLRLRNLARELQLQARGVHGFEGFFDPARLNADGEQMALNTLRLHSDALRDTRLEIRLHSPTGPLRASAGAADARRVRVLVRHDAAEHVIHDGQQRVLLRDGAFFEAILAALPLDRQAALGFTSGESEGFRAWMISKVTAPEQRRVLLDSPGIGPEPTPDAQVLTQKPMHRVRQWCSALFAPTLEERVKALYPYVEQADIDGFLPSLDDPANLLDFEAREAEKLELQTELSHWINLAAPGEDPNLDAVRRNLSRSLIHAWELNFKPNPHGITLTQNGPALRGLLGNLRLKASFKHVQHLELIEADLLDSDMPFLENFPRLVSLDLQSNGLTRLPQPVTRMIGLRELALDNNRVQWDAASLAQFRHLPWLWRLSLGGNRLLTVAPDISGMPFLRSLSLRGTGISDWPEGLFARQRPDDFALDLQNTLIDHVPQFLPWQPQAELVARTRLDRNRLSAQAERTLVSYRMAAGLDPYRTYPPRGDAGFWLALGRAEHSPWLQQLWDEVEAEHGSQGFFEVLKSLEPPEVFEDPRDRLRYEIGYRDLAGKVWQMLIAMQGDEALRTRMFLIASNPVTCADAGLHVFNALGVELQLNDALHLNGAEQERQLAWLAKGKARLERLNQVAQADIRQRIAPVDEGGQGLRFSTQVVDGEPGTVDEVEVYLAYQSALKQRLSLPWVSEHMAYRATAQVSPAMLDAAHGSVLALEAGDGLADGMLAQGFWDSYLRTAHAEVFQASTERANQILDPLDDLMFAQNAWAAATERSEEAKQALLQLADALNVPHEDVLTGAPMTPQTYERILAGAHASDQDLARRLTREALDRLEEQDTAHAV</sequence>
<dbReference type="Proteomes" id="UP000189295">
    <property type="component" value="Unassembled WGS sequence"/>
</dbReference>
<evidence type="ECO:0000256" key="2">
    <source>
        <dbReference type="ARBA" id="ARBA00012483"/>
    </source>
</evidence>
<comment type="catalytic activity">
    <reaction evidence="1">
        <text>S-ubiquitinyl-[E2 ubiquitin-conjugating enzyme]-L-cysteine + [acceptor protein]-L-lysine = [E2 ubiquitin-conjugating enzyme]-L-cysteine + N(6)-ubiquitinyl-[acceptor protein]-L-lysine.</text>
        <dbReference type="EC" id="2.3.2.27"/>
    </reaction>
</comment>
<comment type="caution">
    <text evidence="9">The sequence shown here is derived from an EMBL/GenBank/DDBJ whole genome shotgun (WGS) entry which is preliminary data.</text>
</comment>
<dbReference type="SUPFAM" id="SSF52058">
    <property type="entry name" value="L domain-like"/>
    <property type="match status" value="1"/>
</dbReference>
<dbReference type="GO" id="GO:0016567">
    <property type="term" value="P:protein ubiquitination"/>
    <property type="evidence" value="ECO:0007669"/>
    <property type="project" value="InterPro"/>
</dbReference>
<evidence type="ECO:0000256" key="1">
    <source>
        <dbReference type="ARBA" id="ARBA00000900"/>
    </source>
</evidence>
<feature type="region of interest" description="Disordered" evidence="7">
    <location>
        <begin position="474"/>
        <end position="502"/>
    </location>
</feature>
<dbReference type="GO" id="GO:0005615">
    <property type="term" value="C:extracellular space"/>
    <property type="evidence" value="ECO:0007669"/>
    <property type="project" value="TreeGrafter"/>
</dbReference>
<evidence type="ECO:0000313" key="10">
    <source>
        <dbReference type="Proteomes" id="UP000189295"/>
    </source>
</evidence>
<comment type="PTM">
    <text evidence="6">Ubiquitinated in the presence of host E1 ubiquitin-activating enzyme, E2 ubiquitin-conjugating enzyme and ubiquitin.</text>
</comment>
<dbReference type="Gene3D" id="1.20.58.360">
    <property type="entry name" value="Shigella T3SS effector IpaH defines"/>
    <property type="match status" value="1"/>
</dbReference>
<dbReference type="InterPro" id="IPR046673">
    <property type="entry name" value="ToxA_N"/>
</dbReference>
<dbReference type="InterPro" id="IPR029487">
    <property type="entry name" value="NEL_dom"/>
</dbReference>